<accession>A0AAD3XSW8</accession>
<evidence type="ECO:0000313" key="5">
    <source>
        <dbReference type="Proteomes" id="UP001279734"/>
    </source>
</evidence>
<keyword evidence="2" id="KW-0812">Transmembrane</keyword>
<dbReference type="AlphaFoldDB" id="A0AAD3XSW8"/>
<keyword evidence="2" id="KW-0472">Membrane</keyword>
<dbReference type="PROSITE" id="PS51257">
    <property type="entry name" value="PROKAR_LIPOPROTEIN"/>
    <property type="match status" value="1"/>
</dbReference>
<gene>
    <name evidence="4" type="ORF">Nepgr_017230</name>
</gene>
<dbReference type="Gene3D" id="2.30.180.10">
    <property type="entry name" value="FAS1 domain"/>
    <property type="match status" value="1"/>
</dbReference>
<reference evidence="4" key="1">
    <citation type="submission" date="2023-05" db="EMBL/GenBank/DDBJ databases">
        <title>Nepenthes gracilis genome sequencing.</title>
        <authorList>
            <person name="Fukushima K."/>
        </authorList>
    </citation>
    <scope>NUCLEOTIDE SEQUENCE</scope>
    <source>
        <strain evidence="4">SING2019-196</strain>
    </source>
</reference>
<sequence length="205" mass="23513">MMEFTKKKRLGRRWMLRNPITFICVVVSVSCLLVLIITMLRLPDLSAFLSQRTPKFRKLYSSGRLEKFGMMMVEMLPDDLAFTVFVPSERVFKRDLRLEAKNNGSVAEERENIYAILSRVLGFSAVPRTIYSNSVPVGEEMSFDSISGYRLYIYKGVDGFMAVNGVRAELVDMKKGEIVVHIMDGVIMDKEFEQSVQPDEDEEDI</sequence>
<organism evidence="4 5">
    <name type="scientific">Nepenthes gracilis</name>
    <name type="common">Slender pitcher plant</name>
    <dbReference type="NCBI Taxonomy" id="150966"/>
    <lineage>
        <taxon>Eukaryota</taxon>
        <taxon>Viridiplantae</taxon>
        <taxon>Streptophyta</taxon>
        <taxon>Embryophyta</taxon>
        <taxon>Tracheophyta</taxon>
        <taxon>Spermatophyta</taxon>
        <taxon>Magnoliopsida</taxon>
        <taxon>eudicotyledons</taxon>
        <taxon>Gunneridae</taxon>
        <taxon>Pentapetalae</taxon>
        <taxon>Caryophyllales</taxon>
        <taxon>Nepenthaceae</taxon>
        <taxon>Nepenthes</taxon>
    </lineage>
</organism>
<dbReference type="Proteomes" id="UP001279734">
    <property type="component" value="Unassembled WGS sequence"/>
</dbReference>
<keyword evidence="2" id="KW-1133">Transmembrane helix</keyword>
<evidence type="ECO:0000313" key="4">
    <source>
        <dbReference type="EMBL" id="GMH15389.1"/>
    </source>
</evidence>
<feature type="transmembrane region" description="Helical" evidence="2">
    <location>
        <begin position="20"/>
        <end position="42"/>
    </location>
</feature>
<dbReference type="InterPro" id="IPR036378">
    <property type="entry name" value="FAS1_dom_sf"/>
</dbReference>
<proteinExistence type="inferred from homology"/>
<dbReference type="EMBL" id="BSYO01000015">
    <property type="protein sequence ID" value="GMH15389.1"/>
    <property type="molecule type" value="Genomic_DNA"/>
</dbReference>
<evidence type="ECO:0000259" key="3">
    <source>
        <dbReference type="PROSITE" id="PS50213"/>
    </source>
</evidence>
<comment type="caution">
    <text evidence="4">The sequence shown here is derived from an EMBL/GenBank/DDBJ whole genome shotgun (WGS) entry which is preliminary data.</text>
</comment>
<comment type="similarity">
    <text evidence="1">Belongs to the fasciclin-like AGP family.</text>
</comment>
<dbReference type="PROSITE" id="PS50213">
    <property type="entry name" value="FAS1"/>
    <property type="match status" value="1"/>
</dbReference>
<evidence type="ECO:0000256" key="1">
    <source>
        <dbReference type="ARBA" id="ARBA00007843"/>
    </source>
</evidence>
<dbReference type="SUPFAM" id="SSF82153">
    <property type="entry name" value="FAS1 domain"/>
    <property type="match status" value="1"/>
</dbReference>
<keyword evidence="5" id="KW-1185">Reference proteome</keyword>
<dbReference type="InterPro" id="IPR000782">
    <property type="entry name" value="FAS1_domain"/>
</dbReference>
<evidence type="ECO:0000256" key="2">
    <source>
        <dbReference type="SAM" id="Phobius"/>
    </source>
</evidence>
<dbReference type="PANTHER" id="PTHR37232">
    <property type="entry name" value="FASCICLIN DOMAIN PROTEIN"/>
    <property type="match status" value="1"/>
</dbReference>
<name>A0AAD3XSW8_NEPGR</name>
<feature type="domain" description="FAS1" evidence="3">
    <location>
        <begin position="52"/>
        <end position="187"/>
    </location>
</feature>
<dbReference type="PANTHER" id="PTHR37232:SF2">
    <property type="entry name" value="FAS1 DOMAIN-CONTAINING PROTEIN"/>
    <property type="match status" value="1"/>
</dbReference>
<protein>
    <recommendedName>
        <fullName evidence="3">FAS1 domain-containing protein</fullName>
    </recommendedName>
</protein>
<dbReference type="Pfam" id="PF02469">
    <property type="entry name" value="Fasciclin"/>
    <property type="match status" value="1"/>
</dbReference>